<dbReference type="Pfam" id="PF11188">
    <property type="entry name" value="DUF2975"/>
    <property type="match status" value="1"/>
</dbReference>
<keyword evidence="1" id="KW-0472">Membrane</keyword>
<feature type="transmembrane region" description="Helical" evidence="1">
    <location>
        <begin position="139"/>
        <end position="159"/>
    </location>
</feature>
<evidence type="ECO:0000313" key="2">
    <source>
        <dbReference type="EMBL" id="OWV32506.1"/>
    </source>
</evidence>
<comment type="caution">
    <text evidence="2">The sequence shown here is derived from an EMBL/GenBank/DDBJ whole genome shotgun (WGS) entry which is preliminary data.</text>
</comment>
<reference evidence="3" key="1">
    <citation type="submission" date="2017-05" db="EMBL/GenBank/DDBJ databases">
        <authorList>
            <person name="Lin X."/>
        </authorList>
    </citation>
    <scope>NUCLEOTIDE SEQUENCE [LARGE SCALE GENOMIC DNA]</scope>
    <source>
        <strain evidence="3">JLT2012</strain>
    </source>
</reference>
<protein>
    <recommendedName>
        <fullName evidence="4">DUF2975 domain-containing protein</fullName>
    </recommendedName>
</protein>
<evidence type="ECO:0008006" key="4">
    <source>
        <dbReference type="Google" id="ProtNLM"/>
    </source>
</evidence>
<keyword evidence="3" id="KW-1185">Reference proteome</keyword>
<gene>
    <name evidence="2" type="ORF">B5C34_02915</name>
</gene>
<sequence>MASEDRLLNTTQRILDLLRLLNIAAAALLVGALILSFVAPQPSLQAIAGEIGDGKELDYLRTIRMLFGLGAAMAIPVHLIFSALLRILRGARSGDPFTAQAARSLRTTAWLFLLLQVADLYYGYVAIRFSLSSGEYAGWSPGLTGWLAVLLLFVLARIFEQGAALREEVEGTI</sequence>
<organism evidence="2 3">
    <name type="scientific">Pacificimonas flava</name>
    <dbReference type="NCBI Taxonomy" id="1234595"/>
    <lineage>
        <taxon>Bacteria</taxon>
        <taxon>Pseudomonadati</taxon>
        <taxon>Pseudomonadota</taxon>
        <taxon>Alphaproteobacteria</taxon>
        <taxon>Sphingomonadales</taxon>
        <taxon>Sphingosinicellaceae</taxon>
        <taxon>Pacificimonas</taxon>
    </lineage>
</organism>
<evidence type="ECO:0000256" key="1">
    <source>
        <dbReference type="SAM" id="Phobius"/>
    </source>
</evidence>
<keyword evidence="1" id="KW-0812">Transmembrane</keyword>
<feature type="transmembrane region" description="Helical" evidence="1">
    <location>
        <begin position="109"/>
        <end position="127"/>
    </location>
</feature>
<keyword evidence="1" id="KW-1133">Transmembrane helix</keyword>
<dbReference type="InterPro" id="IPR021354">
    <property type="entry name" value="DUF2975"/>
</dbReference>
<dbReference type="EMBL" id="NFZT01000001">
    <property type="protein sequence ID" value="OWV32506.1"/>
    <property type="molecule type" value="Genomic_DNA"/>
</dbReference>
<accession>A0A219B2Y0</accession>
<dbReference type="Proteomes" id="UP000198462">
    <property type="component" value="Unassembled WGS sequence"/>
</dbReference>
<feature type="transmembrane region" description="Helical" evidence="1">
    <location>
        <begin position="65"/>
        <end position="88"/>
    </location>
</feature>
<name>A0A219B2Y0_9SPHN</name>
<feature type="transmembrane region" description="Helical" evidence="1">
    <location>
        <begin position="20"/>
        <end position="39"/>
    </location>
</feature>
<dbReference type="OrthoDB" id="7349915at2"/>
<dbReference type="AlphaFoldDB" id="A0A219B2Y0"/>
<proteinExistence type="predicted"/>
<evidence type="ECO:0000313" key="3">
    <source>
        <dbReference type="Proteomes" id="UP000198462"/>
    </source>
</evidence>
<dbReference type="RefSeq" id="WP_088711301.1">
    <property type="nucleotide sequence ID" value="NZ_NFZT01000001.1"/>
</dbReference>